<organism evidence="3 4">
    <name type="scientific">Rhodotorula mucilaginosa</name>
    <name type="common">Yeast</name>
    <name type="synonym">Rhodotorula rubra</name>
    <dbReference type="NCBI Taxonomy" id="5537"/>
    <lineage>
        <taxon>Eukaryota</taxon>
        <taxon>Fungi</taxon>
        <taxon>Dikarya</taxon>
        <taxon>Basidiomycota</taxon>
        <taxon>Pucciniomycotina</taxon>
        <taxon>Microbotryomycetes</taxon>
        <taxon>Sporidiobolales</taxon>
        <taxon>Sporidiobolaceae</taxon>
        <taxon>Rhodotorula</taxon>
    </lineage>
</organism>
<evidence type="ECO:0000313" key="3">
    <source>
        <dbReference type="EMBL" id="KAG0659992.1"/>
    </source>
</evidence>
<comment type="caution">
    <text evidence="3">The sequence shown here is derived from an EMBL/GenBank/DDBJ whole genome shotgun (WGS) entry which is preliminary data.</text>
</comment>
<evidence type="ECO:0000313" key="4">
    <source>
        <dbReference type="Proteomes" id="UP000777482"/>
    </source>
</evidence>
<evidence type="ECO:0000256" key="1">
    <source>
        <dbReference type="SAM" id="SignalP"/>
    </source>
</evidence>
<evidence type="ECO:0000259" key="2">
    <source>
        <dbReference type="Pfam" id="PF11790"/>
    </source>
</evidence>
<dbReference type="SUPFAM" id="SSF51445">
    <property type="entry name" value="(Trans)glycosidases"/>
    <property type="match status" value="1"/>
</dbReference>
<protein>
    <recommendedName>
        <fullName evidence="2">Asl1-like glycosyl hydrolase catalytic domain-containing protein</fullName>
    </recommendedName>
</protein>
<sequence>MRYIPAILLAFTAAVSALAAPAGNIARGAPETTKPSPERLFSRATTSASVKKGIGYNNSNLTKKLAISWNAAAGSTWNANAQAAIASGSKHLAFNEPDLDSQADMTVAQSVTAWKQYMSPLVGKGAKLGSMAVTNGGAPMGIAYLQAFFAACPQCAQECDFVALHWYDAAWNTGYFTNYLADAYNTLQKPIWLTEFAGSGTVAEQQTFLKYVIPWMEKQTFIERYAGFGDFVGNYVYANGSLTPLGQTYSQTK</sequence>
<dbReference type="PANTHER" id="PTHR34154">
    <property type="entry name" value="ALKALI-SENSITIVE LINKAGE PROTEIN 1"/>
    <property type="match status" value="1"/>
</dbReference>
<feature type="signal peptide" evidence="1">
    <location>
        <begin position="1"/>
        <end position="19"/>
    </location>
</feature>
<gene>
    <name evidence="3" type="ORF">C6P46_004793</name>
</gene>
<accession>A0A9P6VZ26</accession>
<dbReference type="InterPro" id="IPR053183">
    <property type="entry name" value="ASL1"/>
</dbReference>
<dbReference type="Pfam" id="PF11790">
    <property type="entry name" value="Glyco_hydro_cc"/>
    <property type="match status" value="1"/>
</dbReference>
<name>A0A9P6VZ26_RHOMI</name>
<dbReference type="InterPro" id="IPR017853">
    <property type="entry name" value="GH"/>
</dbReference>
<dbReference type="InterPro" id="IPR024655">
    <property type="entry name" value="Asl1_glyco_hydro_catalytic"/>
</dbReference>
<dbReference type="GO" id="GO:0071966">
    <property type="term" value="P:fungal-type cell wall polysaccharide metabolic process"/>
    <property type="evidence" value="ECO:0007669"/>
    <property type="project" value="TreeGrafter"/>
</dbReference>
<keyword evidence="4" id="KW-1185">Reference proteome</keyword>
<dbReference type="Proteomes" id="UP000777482">
    <property type="component" value="Unassembled WGS sequence"/>
</dbReference>
<feature type="chain" id="PRO_5040297712" description="Asl1-like glycosyl hydrolase catalytic domain-containing protein" evidence="1">
    <location>
        <begin position="20"/>
        <end position="253"/>
    </location>
</feature>
<dbReference type="Gene3D" id="3.20.20.80">
    <property type="entry name" value="Glycosidases"/>
    <property type="match status" value="1"/>
</dbReference>
<feature type="domain" description="Asl1-like glycosyl hydrolase catalytic" evidence="2">
    <location>
        <begin position="62"/>
        <end position="249"/>
    </location>
</feature>
<dbReference type="EMBL" id="PUHQ01000048">
    <property type="protein sequence ID" value="KAG0659992.1"/>
    <property type="molecule type" value="Genomic_DNA"/>
</dbReference>
<keyword evidence="1" id="KW-0732">Signal</keyword>
<dbReference type="OrthoDB" id="5959761at2759"/>
<dbReference type="AlphaFoldDB" id="A0A9P6VZ26"/>
<reference evidence="3 4" key="1">
    <citation type="submission" date="2020-11" db="EMBL/GenBank/DDBJ databases">
        <title>Kefir isolates.</title>
        <authorList>
            <person name="Marcisauskas S."/>
            <person name="Kim Y."/>
            <person name="Blasche S."/>
        </authorList>
    </citation>
    <scope>NUCLEOTIDE SEQUENCE [LARGE SCALE GENOMIC DNA]</scope>
    <source>
        <strain evidence="3 4">KR</strain>
    </source>
</reference>
<proteinExistence type="predicted"/>
<dbReference type="PANTHER" id="PTHR34154:SF10">
    <property type="entry name" value="ASL1-LIKE GLYCOSYL HYDROLASE CATALYTIC DOMAIN-CONTAINING PROTEIN"/>
    <property type="match status" value="1"/>
</dbReference>
<dbReference type="GO" id="GO:0009277">
    <property type="term" value="C:fungal-type cell wall"/>
    <property type="evidence" value="ECO:0007669"/>
    <property type="project" value="TreeGrafter"/>
</dbReference>